<comment type="caution">
    <text evidence="1">The sequence shown here is derived from an EMBL/GenBank/DDBJ whole genome shotgun (WGS) entry which is preliminary data.</text>
</comment>
<evidence type="ECO:0000313" key="1">
    <source>
        <dbReference type="EMBL" id="SIR16844.1"/>
    </source>
</evidence>
<gene>
    <name evidence="1" type="ORF">SAMN05421578_1083</name>
</gene>
<reference evidence="1 2" key="1">
    <citation type="submission" date="2017-01" db="EMBL/GenBank/DDBJ databases">
        <authorList>
            <person name="Varghese N."/>
            <person name="Submissions S."/>
        </authorList>
    </citation>
    <scope>NUCLEOTIDE SEQUENCE [LARGE SCALE GENOMIC DNA]</scope>
    <source>
        <strain evidence="1 2">ATCC 23464</strain>
    </source>
</reference>
<keyword evidence="2" id="KW-1185">Reference proteome</keyword>
<protein>
    <submittedName>
        <fullName evidence="1">Uncharacterized protein</fullName>
    </submittedName>
</protein>
<organism evidence="1 2">
    <name type="scientific">Paenibacillus macquariensis</name>
    <dbReference type="NCBI Taxonomy" id="948756"/>
    <lineage>
        <taxon>Bacteria</taxon>
        <taxon>Bacillati</taxon>
        <taxon>Bacillota</taxon>
        <taxon>Bacilli</taxon>
        <taxon>Bacillales</taxon>
        <taxon>Paenibacillaceae</taxon>
        <taxon>Paenibacillus</taxon>
    </lineage>
</organism>
<name>A0ABY1K2G5_9BACL</name>
<accession>A0ABY1K2G5</accession>
<evidence type="ECO:0000313" key="2">
    <source>
        <dbReference type="Proteomes" id="UP000186666"/>
    </source>
</evidence>
<sequence length="115" mass="13133">MSVFVAFSQQLTESFHAELFKLVPEDHILQKIHGMVDFSFIHELVEQFYYVYAADLLSKRKCFFVYNLSDEPVVQETQNSSKSGPTSGFLGLIPKMRYRTLLSCPGFETIGSEPV</sequence>
<dbReference type="EMBL" id="FTNK01000008">
    <property type="protein sequence ID" value="SIR16844.1"/>
    <property type="molecule type" value="Genomic_DNA"/>
</dbReference>
<proteinExistence type="predicted"/>
<dbReference type="Proteomes" id="UP000186666">
    <property type="component" value="Unassembled WGS sequence"/>
</dbReference>